<sequence length="221" mass="23922">MSDSVKFGVLFDWDGVVVDSSSHHYLSWQQLAEEIGESITEEQFRESFGQVNRVIIPDLLGWSDDSEEIDSLGARKEELYRKIVREKGLDPLLGARELVQALKAAGIPRVVGTSSETENIETALEVMGMEGLFDGIVASEDVTEGKPDPEVFLKAAKITGLPPAQCVVLEDSHHGLQAADAGGMKSVGVLTTHPKEKLGSPDLFVSSLQDLSVEALKALFS</sequence>
<dbReference type="SFLD" id="SFLDG01135">
    <property type="entry name" value="C1.5.6:_HAD__Beta-PGM__Phospha"/>
    <property type="match status" value="1"/>
</dbReference>
<dbReference type="NCBIfam" id="TIGR01509">
    <property type="entry name" value="HAD-SF-IA-v3"/>
    <property type="match status" value="1"/>
</dbReference>
<dbReference type="CDD" id="cd07505">
    <property type="entry name" value="HAD_BPGM-like"/>
    <property type="match status" value="1"/>
</dbReference>
<dbReference type="Proteomes" id="UP000525652">
    <property type="component" value="Unassembled WGS sequence"/>
</dbReference>
<dbReference type="InterPro" id="IPR023198">
    <property type="entry name" value="PGP-like_dom2"/>
</dbReference>
<dbReference type="RefSeq" id="WP_185694287.1">
    <property type="nucleotide sequence ID" value="NZ_JACHVA010000128.1"/>
</dbReference>
<dbReference type="PANTHER" id="PTHR47108">
    <property type="entry name" value="5-AMINO-6-(5-PHOSPHO-D-RIBITYLAMINO)URACIL PHOSPHATASE, CHLOROPLASTIC"/>
    <property type="match status" value="1"/>
</dbReference>
<evidence type="ECO:0000313" key="1">
    <source>
        <dbReference type="EMBL" id="MBC2603661.1"/>
    </source>
</evidence>
<dbReference type="InterPro" id="IPR036412">
    <property type="entry name" value="HAD-like_sf"/>
</dbReference>
<dbReference type="SUPFAM" id="SSF56784">
    <property type="entry name" value="HAD-like"/>
    <property type="match status" value="1"/>
</dbReference>
<reference evidence="1 2" key="1">
    <citation type="submission" date="2020-07" db="EMBL/GenBank/DDBJ databases">
        <authorList>
            <person name="Feng X."/>
        </authorList>
    </citation>
    <scope>NUCLEOTIDE SEQUENCE [LARGE SCALE GENOMIC DNA]</scope>
    <source>
        <strain evidence="1 2">JCM14086</strain>
    </source>
</reference>
<dbReference type="PANTHER" id="PTHR47108:SF1">
    <property type="entry name" value="5-AMINO-6-(5-PHOSPHO-D-RIBITYLAMINO)URACIL PHOSPHATASE, CHLOROPLASTIC"/>
    <property type="match status" value="1"/>
</dbReference>
<dbReference type="Gene3D" id="3.40.50.1000">
    <property type="entry name" value="HAD superfamily/HAD-like"/>
    <property type="match status" value="1"/>
</dbReference>
<proteinExistence type="predicted"/>
<organism evidence="1 2">
    <name type="scientific">Puniceicoccus vermicola</name>
    <dbReference type="NCBI Taxonomy" id="388746"/>
    <lineage>
        <taxon>Bacteria</taxon>
        <taxon>Pseudomonadati</taxon>
        <taxon>Verrucomicrobiota</taxon>
        <taxon>Opitutia</taxon>
        <taxon>Puniceicoccales</taxon>
        <taxon>Puniceicoccaceae</taxon>
        <taxon>Puniceicoccus</taxon>
    </lineage>
</organism>
<gene>
    <name evidence="1" type="ORF">H5P30_17910</name>
</gene>
<dbReference type="Gene3D" id="1.10.150.240">
    <property type="entry name" value="Putative phosphatase, domain 2"/>
    <property type="match status" value="1"/>
</dbReference>
<comment type="caution">
    <text evidence="1">The sequence shown here is derived from an EMBL/GenBank/DDBJ whole genome shotgun (WGS) entry which is preliminary data.</text>
</comment>
<protein>
    <submittedName>
        <fullName evidence="1">HAD family phosphatase</fullName>
    </submittedName>
</protein>
<evidence type="ECO:0000313" key="2">
    <source>
        <dbReference type="Proteomes" id="UP000525652"/>
    </source>
</evidence>
<dbReference type="SFLD" id="SFLDS00003">
    <property type="entry name" value="Haloacid_Dehalogenase"/>
    <property type="match status" value="1"/>
</dbReference>
<keyword evidence="2" id="KW-1185">Reference proteome</keyword>
<dbReference type="Pfam" id="PF13419">
    <property type="entry name" value="HAD_2"/>
    <property type="match status" value="1"/>
</dbReference>
<name>A0A7X1B120_9BACT</name>
<dbReference type="InterPro" id="IPR041492">
    <property type="entry name" value="HAD_2"/>
</dbReference>
<accession>A0A7X1B120</accession>
<dbReference type="AlphaFoldDB" id="A0A7X1B120"/>
<dbReference type="InterPro" id="IPR023214">
    <property type="entry name" value="HAD_sf"/>
</dbReference>
<dbReference type="EMBL" id="JACHVA010000128">
    <property type="protein sequence ID" value="MBC2603661.1"/>
    <property type="molecule type" value="Genomic_DNA"/>
</dbReference>
<dbReference type="InterPro" id="IPR006439">
    <property type="entry name" value="HAD-SF_hydro_IA"/>
</dbReference>
<dbReference type="SFLD" id="SFLDG01129">
    <property type="entry name" value="C1.5:_HAD__Beta-PGM__Phosphata"/>
    <property type="match status" value="1"/>
</dbReference>